<feature type="compositionally biased region" description="Basic and acidic residues" evidence="1">
    <location>
        <begin position="12"/>
        <end position="44"/>
    </location>
</feature>
<dbReference type="RefSeq" id="WP_344540725.1">
    <property type="nucleotide sequence ID" value="NZ_BAAATD010000003.1"/>
</dbReference>
<organism evidence="2 3">
    <name type="scientific">Actinomadura fulvescens</name>
    <dbReference type="NCBI Taxonomy" id="46160"/>
    <lineage>
        <taxon>Bacteria</taxon>
        <taxon>Bacillati</taxon>
        <taxon>Actinomycetota</taxon>
        <taxon>Actinomycetes</taxon>
        <taxon>Streptosporangiales</taxon>
        <taxon>Thermomonosporaceae</taxon>
        <taxon>Actinomadura</taxon>
    </lineage>
</organism>
<evidence type="ECO:0000313" key="2">
    <source>
        <dbReference type="EMBL" id="GAA2591669.1"/>
    </source>
</evidence>
<protein>
    <submittedName>
        <fullName evidence="2">Uncharacterized protein</fullName>
    </submittedName>
</protein>
<proteinExistence type="predicted"/>
<name>A0ABP6C087_9ACTN</name>
<sequence>MDETNEASRPARAREVDYMNRVDVHPDAHRATEADEDQVLRELYGEPDDDGVFRADEGRQT</sequence>
<keyword evidence="3" id="KW-1185">Reference proteome</keyword>
<evidence type="ECO:0000313" key="3">
    <source>
        <dbReference type="Proteomes" id="UP001501509"/>
    </source>
</evidence>
<feature type="region of interest" description="Disordered" evidence="1">
    <location>
        <begin position="1"/>
        <end position="61"/>
    </location>
</feature>
<reference evidence="3" key="1">
    <citation type="journal article" date="2019" name="Int. J. Syst. Evol. Microbiol.">
        <title>The Global Catalogue of Microorganisms (GCM) 10K type strain sequencing project: providing services to taxonomists for standard genome sequencing and annotation.</title>
        <authorList>
            <consortium name="The Broad Institute Genomics Platform"/>
            <consortium name="The Broad Institute Genome Sequencing Center for Infectious Disease"/>
            <person name="Wu L."/>
            <person name="Ma J."/>
        </authorList>
    </citation>
    <scope>NUCLEOTIDE SEQUENCE [LARGE SCALE GENOMIC DNA]</scope>
    <source>
        <strain evidence="3">JCM 6833</strain>
    </source>
</reference>
<evidence type="ECO:0000256" key="1">
    <source>
        <dbReference type="SAM" id="MobiDB-lite"/>
    </source>
</evidence>
<feature type="compositionally biased region" description="Basic and acidic residues" evidence="1">
    <location>
        <begin position="51"/>
        <end position="61"/>
    </location>
</feature>
<dbReference type="EMBL" id="BAAATD010000003">
    <property type="protein sequence ID" value="GAA2591669.1"/>
    <property type="molecule type" value="Genomic_DNA"/>
</dbReference>
<accession>A0ABP6C087</accession>
<gene>
    <name evidence="2" type="ORF">GCM10010411_25770</name>
</gene>
<comment type="caution">
    <text evidence="2">The sequence shown here is derived from an EMBL/GenBank/DDBJ whole genome shotgun (WGS) entry which is preliminary data.</text>
</comment>
<dbReference type="Proteomes" id="UP001501509">
    <property type="component" value="Unassembled WGS sequence"/>
</dbReference>